<feature type="repeat" description="LDL-receptor class B" evidence="15">
    <location>
        <begin position="1579"/>
        <end position="1621"/>
    </location>
</feature>
<feature type="disulfide bond" evidence="14">
    <location>
        <begin position="1121"/>
        <end position="1133"/>
    </location>
</feature>
<dbReference type="PRINTS" id="PR00261">
    <property type="entry name" value="LDLRECEPTOR"/>
</dbReference>
<keyword evidence="3 13" id="KW-0245">EGF-like domain</keyword>
<dbReference type="FunFam" id="4.10.400.10:FF:000013">
    <property type="entry name" value="Prolow-density lipoprotein receptor-related protein 1"/>
    <property type="match status" value="1"/>
</dbReference>
<feature type="disulfide bond" evidence="14">
    <location>
        <begin position="1288"/>
        <end position="1300"/>
    </location>
</feature>
<dbReference type="FunFam" id="4.10.400.10:FF:000002">
    <property type="entry name" value="Low-density lipoprotein receptor-related protein 1"/>
    <property type="match status" value="1"/>
</dbReference>
<feature type="disulfide bond" evidence="14">
    <location>
        <begin position="1851"/>
        <end position="1869"/>
    </location>
</feature>
<dbReference type="InterPro" id="IPR000033">
    <property type="entry name" value="LDLR_classB_rpt"/>
</dbReference>
<dbReference type="InterPro" id="IPR001881">
    <property type="entry name" value="EGF-like_Ca-bd_dom"/>
</dbReference>
<dbReference type="GO" id="GO:0043235">
    <property type="term" value="C:receptor complex"/>
    <property type="evidence" value="ECO:0007669"/>
    <property type="project" value="TreeGrafter"/>
</dbReference>
<evidence type="ECO:0000313" key="17">
    <source>
        <dbReference type="EMBL" id="KAJ3647700.1"/>
    </source>
</evidence>
<dbReference type="Gene3D" id="2.10.25.10">
    <property type="entry name" value="Laminin"/>
    <property type="match status" value="2"/>
</dbReference>
<keyword evidence="5" id="KW-0812">Transmembrane</keyword>
<dbReference type="SMART" id="SM00192">
    <property type="entry name" value="LDLa"/>
    <property type="match status" value="17"/>
</dbReference>
<dbReference type="SUPFAM" id="SSF57184">
    <property type="entry name" value="Growth factor receptor domain"/>
    <property type="match status" value="1"/>
</dbReference>
<protein>
    <recommendedName>
        <fullName evidence="16">EGF-like domain-containing protein</fullName>
    </recommendedName>
</protein>
<name>A0AA38I266_9CUCU</name>
<keyword evidence="10 14" id="KW-1015">Disulfide bond</keyword>
<feature type="disulfide bond" evidence="14">
    <location>
        <begin position="1214"/>
        <end position="1232"/>
    </location>
</feature>
<dbReference type="CDD" id="cd00112">
    <property type="entry name" value="LDLa"/>
    <property type="match status" value="17"/>
</dbReference>
<dbReference type="InterPro" id="IPR002172">
    <property type="entry name" value="LDrepeatLR_classA_rpt"/>
</dbReference>
<feature type="disulfide bond" evidence="14">
    <location>
        <begin position="1295"/>
        <end position="1313"/>
    </location>
</feature>
<feature type="disulfide bond" evidence="14">
    <location>
        <begin position="1389"/>
        <end position="1404"/>
    </location>
</feature>
<evidence type="ECO:0000256" key="15">
    <source>
        <dbReference type="PROSITE-ProRule" id="PRU00461"/>
    </source>
</evidence>
<comment type="subcellular location">
    <subcellularLocation>
        <location evidence="1">Membrane</location>
        <topology evidence="1">Single-pass type I membrane protein</topology>
    </subcellularLocation>
</comment>
<reference evidence="17" key="1">
    <citation type="journal article" date="2023" name="G3 (Bethesda)">
        <title>Whole genome assemblies of Zophobas morio and Tenebrio molitor.</title>
        <authorList>
            <person name="Kaur S."/>
            <person name="Stinson S.A."/>
            <person name="diCenzo G.C."/>
        </authorList>
    </citation>
    <scope>NUCLEOTIDE SEQUENCE</scope>
    <source>
        <strain evidence="17">QUZm001</strain>
    </source>
</reference>
<dbReference type="GO" id="GO:0006898">
    <property type="term" value="P:receptor-mediated endocytosis"/>
    <property type="evidence" value="ECO:0007669"/>
    <property type="project" value="TreeGrafter"/>
</dbReference>
<dbReference type="Pfam" id="PF00058">
    <property type="entry name" value="Ldl_recept_b"/>
    <property type="match status" value="6"/>
</dbReference>
<evidence type="ECO:0000256" key="6">
    <source>
        <dbReference type="ARBA" id="ARBA00022729"/>
    </source>
</evidence>
<dbReference type="PROSITE" id="PS01209">
    <property type="entry name" value="LDLRA_1"/>
    <property type="match status" value="8"/>
</dbReference>
<dbReference type="FunFam" id="4.10.400.10:FF:000007">
    <property type="entry name" value="Low density lipoprotein receptor-related protein 1"/>
    <property type="match status" value="1"/>
</dbReference>
<dbReference type="FunFam" id="2.120.10.30:FF:000035">
    <property type="entry name" value="Low-density lipoprotein receptor-related protein 2"/>
    <property type="match status" value="1"/>
</dbReference>
<feature type="disulfide bond" evidence="14">
    <location>
        <begin position="2017"/>
        <end position="2035"/>
    </location>
</feature>
<dbReference type="InterPro" id="IPR009030">
    <property type="entry name" value="Growth_fac_rcpt_cys_sf"/>
</dbReference>
<dbReference type="SUPFAM" id="SSF57424">
    <property type="entry name" value="LDL receptor-like module"/>
    <property type="match status" value="17"/>
</dbReference>
<organism evidence="17 18">
    <name type="scientific">Zophobas morio</name>
    <dbReference type="NCBI Taxonomy" id="2755281"/>
    <lineage>
        <taxon>Eukaryota</taxon>
        <taxon>Metazoa</taxon>
        <taxon>Ecdysozoa</taxon>
        <taxon>Arthropoda</taxon>
        <taxon>Hexapoda</taxon>
        <taxon>Insecta</taxon>
        <taxon>Pterygota</taxon>
        <taxon>Neoptera</taxon>
        <taxon>Endopterygota</taxon>
        <taxon>Coleoptera</taxon>
        <taxon>Polyphaga</taxon>
        <taxon>Cucujiformia</taxon>
        <taxon>Tenebrionidae</taxon>
        <taxon>Zophobas</taxon>
    </lineage>
</organism>
<dbReference type="PANTHER" id="PTHR22722:SF14">
    <property type="entry name" value="MEGALIN, ISOFORM A"/>
    <property type="match status" value="1"/>
</dbReference>
<feature type="disulfide bond" evidence="14">
    <location>
        <begin position="1207"/>
        <end position="1219"/>
    </location>
</feature>
<feature type="disulfide bond" evidence="14">
    <location>
        <begin position="2010"/>
        <end position="2022"/>
    </location>
</feature>
<feature type="repeat" description="LDL-receptor class B" evidence="15">
    <location>
        <begin position="421"/>
        <end position="463"/>
    </location>
</feature>
<evidence type="ECO:0000256" key="1">
    <source>
        <dbReference type="ARBA" id="ARBA00004479"/>
    </source>
</evidence>
<feature type="disulfide bond" evidence="14">
    <location>
        <begin position="1377"/>
        <end position="1395"/>
    </location>
</feature>
<feature type="disulfide bond" evidence="14">
    <location>
        <begin position="1334"/>
        <end position="1352"/>
    </location>
</feature>
<feature type="disulfide bond" evidence="14">
    <location>
        <begin position="998"/>
        <end position="1010"/>
    </location>
</feature>
<dbReference type="PROSITE" id="PS51120">
    <property type="entry name" value="LDLRB"/>
    <property type="match status" value="8"/>
</dbReference>
<dbReference type="SMART" id="SM00135">
    <property type="entry name" value="LY"/>
    <property type="match status" value="20"/>
</dbReference>
<dbReference type="FunFam" id="2.10.25.10:FF:000009">
    <property type="entry name" value="Low-density lipoprotein receptor isoform 1"/>
    <property type="match status" value="1"/>
</dbReference>
<feature type="disulfide bond" evidence="14">
    <location>
        <begin position="1844"/>
        <end position="1856"/>
    </location>
</feature>
<feature type="disulfide bond" evidence="14">
    <location>
        <begin position="1169"/>
        <end position="1181"/>
    </location>
</feature>
<feature type="disulfide bond" evidence="14">
    <location>
        <begin position="1327"/>
        <end position="1339"/>
    </location>
</feature>
<dbReference type="InterPro" id="IPR023415">
    <property type="entry name" value="LDLR_class-A_CS"/>
</dbReference>
<dbReference type="PROSITE" id="PS00010">
    <property type="entry name" value="ASX_HYDROXYL"/>
    <property type="match status" value="1"/>
</dbReference>
<feature type="disulfide bond" evidence="14">
    <location>
        <begin position="1176"/>
        <end position="1194"/>
    </location>
</feature>
<feature type="repeat" description="LDL-receptor class B" evidence="15">
    <location>
        <begin position="154"/>
        <end position="198"/>
    </location>
</feature>
<keyword evidence="8" id="KW-1133">Transmembrane helix</keyword>
<feature type="disulfide bond" evidence="14">
    <location>
        <begin position="1927"/>
        <end position="1939"/>
    </location>
</feature>
<dbReference type="FunFam" id="4.10.400.10:FF:000011">
    <property type="entry name" value="Low-density lipoprotein receptor-related protein 1"/>
    <property type="match status" value="2"/>
</dbReference>
<dbReference type="GO" id="GO:0016324">
    <property type="term" value="C:apical plasma membrane"/>
    <property type="evidence" value="ECO:0007669"/>
    <property type="project" value="TreeGrafter"/>
</dbReference>
<dbReference type="PROSITE" id="PS01187">
    <property type="entry name" value="EGF_CA"/>
    <property type="match status" value="1"/>
</dbReference>
<dbReference type="SUPFAM" id="SSF57196">
    <property type="entry name" value="EGF/Laminin"/>
    <property type="match status" value="1"/>
</dbReference>
<gene>
    <name evidence="17" type="ORF">Zmor_019564</name>
</gene>
<dbReference type="Gene3D" id="2.120.10.30">
    <property type="entry name" value="TolB, C-terminal domain"/>
    <property type="match status" value="4"/>
</dbReference>
<keyword evidence="12" id="KW-0325">Glycoprotein</keyword>
<dbReference type="PROSITE" id="PS50068">
    <property type="entry name" value="LDLRA_2"/>
    <property type="match status" value="17"/>
</dbReference>
<dbReference type="SMART" id="SM00179">
    <property type="entry name" value="EGF_CA"/>
    <property type="match status" value="2"/>
</dbReference>
<evidence type="ECO:0000256" key="4">
    <source>
        <dbReference type="ARBA" id="ARBA00022583"/>
    </source>
</evidence>
<dbReference type="InterPro" id="IPR018097">
    <property type="entry name" value="EGF_Ca-bd_CS"/>
</dbReference>
<evidence type="ECO:0000256" key="14">
    <source>
        <dbReference type="PROSITE-ProRule" id="PRU00124"/>
    </source>
</evidence>
<keyword evidence="4" id="KW-0254">Endocytosis</keyword>
<dbReference type="InterPro" id="IPR051221">
    <property type="entry name" value="LDLR-related"/>
</dbReference>
<feature type="disulfide bond" evidence="14">
    <location>
        <begin position="1188"/>
        <end position="1203"/>
    </location>
</feature>
<evidence type="ECO:0000256" key="13">
    <source>
        <dbReference type="PROSITE-ProRule" id="PRU00076"/>
    </source>
</evidence>
<evidence type="ECO:0000256" key="5">
    <source>
        <dbReference type="ARBA" id="ARBA00022692"/>
    </source>
</evidence>
<keyword evidence="11" id="KW-0675">Receptor</keyword>
<comment type="similarity">
    <text evidence="2">Belongs to the LDLR family.</text>
</comment>
<feature type="repeat" description="LDL-receptor class B" evidence="15">
    <location>
        <begin position="504"/>
        <end position="546"/>
    </location>
</feature>
<feature type="repeat" description="LDL-receptor class B" evidence="15">
    <location>
        <begin position="72"/>
        <end position="114"/>
    </location>
</feature>
<sequence length="2060" mass="231309">MQQNFEKYDHGTLKHKVCVTCVFSVNEQVLLIARMSEIRGVDILQPYYHTIPTISVPQVLNPVQLEYLARNNTLYWADSHNHEIKRSGLTTGPIQTLIDRGLNQPSGLVIDWLSNLMFVSSPQGINVSNLDAEYTMTLIDDVKVLSMAANPSQGRLYWIASTNTTYIESSNMNGTDRKIIVRTNVRPNAKSLCVDVPSNRLYWVSEFEICFSDLDGNDVRRVKLPSKLLVTAVTVYHDHVYYADDDDHSIHIADKTTGQKDMILRNNTGSVLALRIYDPLEQKGYHPCSKSNCSHLCLPLSDTTYTCRCATGYNPDPQDSTKCISVQEFIFYSVNWEVRGLSLDGNNQTAVLGPIYRVSMASAIDFIADEDLLFWADSDHGSITSIRRDGTDRRFIIEPTEAMDSVPVDWLAGLAIDWVARNMYWCDPKRGVIEVARLDGSKQHVLLAHEIGKPTSIAVDPVKGILVWAGGPRVEIATLDGKNRKLVVNNSVAIFDVAVDSDKERIYFCDSAKNTIEVVGYDGKGREVLLNTSLENPAALTVFEDKIYWVDTTFEKGSVLEAPLKNISDFKVLLRDVGDSLKDIQIFSKRKQKGTNACAKNNGGCQQLCLFNGTHPVCVCSHGKISSDGKSCKPFQSFVMYSRVVSIDSIQILDDDNLQNAPHPKIKNNTLLKNAIGLAVSYKHQRLFYSDIQKGSINAVFYNGTDHKIIVEGQGSVEGLAYEQLHKMLYWTCNNHATINRVNLTDKMTNSSQVEHVVRLRPQDKPRGIAIDSCGGRVFWTNWNSHQPSIERVYLSGYGRESIVKTDIRMPNALTLDHKSQKIYWGDARLDKIERCEYDGSNRVVLAKVTPQHPFAIAVYGDYIYWTDWMLRAVLRADKLTGQNVVWLRRYVDRPMGIVAIANDTDDCFSHPCANLNGGCEEICTLNASAVVQCLCLEGRILGEDGRRCYNNSKACDTYDSFRCSDGGCVPFRVTCDGIAHCTDKSDEEPGYCGHRTCLQGWFQCNNKRCVPAGEKCNGVDNCGDSSDEQNCSCSEEDHFRCGSGECILKKFRCDNDQDCKDASDEMGCERRNCSLDFHDVNLMNCANTTACIHKDWFCDNENDCWDMSDEMNCTGHKKRCDIREFQCSNGTCISLEKRCDGKDDCHDAKTLTGISSDEENCRVVEGRCPHDQFMCSNFMCIPLSWHCNGFDDCHDQSDEINCKHRCRSDQFRCDNGECIPMSWQCDGHPDCTDHSDESKHCRMRECDPGDFHCNSTGRCIPKIWLCDGESDCIDGADEHKDQGCGVCTAEHFQCTNGVCINKMYYCDGDKDCNDGSDEPPECHKKCTNEEFTCGNGKCLMELLKCDGNDDCGDGSDEGQECHNDDDYCKGEGWFHCGDGVCINDTLLCNGENNCGDYSDEASCHINECTSEIPPCEQNCTDKPIGYECGCYTGYKVSHKNVNLCEDVDECLDRPCSQLCYNTRGSYHCSCASGYILHVDGKSCGANSSVPVTLILANRYYIREFDFSFQSTLLAHNLTNAVALDYDWSSKCIYWSDVTQMGSSIKRLCDYKNASSEIQVLHSPTLQNPDGLAVDWVGRNLYWCDKGLDTIEVSSLDGRYRRVLLSKDLEEPRAVCLDPVRGYLYWTDWGTHAHIGKAGMDGSSPHVIVNSNLGWPNALTISYETSELFWADAREDYIAVSDLDGNNMKIVMSRQKNPNLQLHHVFAIDIWEDFIYWTDWETKSIERCHKHRGDQCLKLHSTVHRPMDIRVVHPLKQPNVTNPCEKANCSALCLLTPTEPFYKCVCPENYILGSDGRSCVANCTSAHFECKYTYKCIPFWWKCDTQDDCGDGSDEPADCRAFTCLPGQYQCSNGVCIHPSDLCNGNDDCEDNSDEKDCQNYTCLNTQFRCKGNSTVAPRCIPSKLRCNKHPDCPFGDDEAQCPPATCPPNQFKCANDKCIPAVWVCDTDNDCGDNSDEQQDCHSRTCSPQHYRCSSGRCIPMSWRCDGDPDCANNEDEPASCSQPEFHTCEPTYFKCKNNKCIPGRWRCDYDNDCGDGSDEVGCVPRNCSESEFRCGDGR</sequence>
<dbReference type="GO" id="GO:0042562">
    <property type="term" value="F:hormone binding"/>
    <property type="evidence" value="ECO:0007669"/>
    <property type="project" value="TreeGrafter"/>
</dbReference>
<feature type="disulfide bond" evidence="14">
    <location>
        <begin position="1017"/>
        <end position="1032"/>
    </location>
</feature>
<evidence type="ECO:0000256" key="8">
    <source>
        <dbReference type="ARBA" id="ARBA00022989"/>
    </source>
</evidence>
<feature type="disulfide bond" evidence="14">
    <location>
        <begin position="1042"/>
        <end position="1060"/>
    </location>
</feature>
<feature type="repeat" description="LDL-receptor class B" evidence="15">
    <location>
        <begin position="776"/>
        <end position="820"/>
    </location>
</feature>
<dbReference type="Gene3D" id="4.10.400.10">
    <property type="entry name" value="Low-density Lipoprotein Receptor"/>
    <property type="match status" value="17"/>
</dbReference>
<dbReference type="SMART" id="SM00181">
    <property type="entry name" value="EGF"/>
    <property type="match status" value="8"/>
</dbReference>
<feature type="disulfide bond" evidence="14">
    <location>
        <begin position="1128"/>
        <end position="1146"/>
    </location>
</feature>
<comment type="caution">
    <text evidence="13">Lacks conserved residue(s) required for the propagation of feature annotation.</text>
</comment>
<keyword evidence="9" id="KW-0472">Membrane</keyword>
<evidence type="ECO:0000256" key="3">
    <source>
        <dbReference type="ARBA" id="ARBA00022536"/>
    </source>
</evidence>
<dbReference type="EMBL" id="JALNTZ010000006">
    <property type="protein sequence ID" value="KAJ3647700.1"/>
    <property type="molecule type" value="Genomic_DNA"/>
</dbReference>
<feature type="domain" description="EGF-like" evidence="16">
    <location>
        <begin position="1447"/>
        <end position="1485"/>
    </location>
</feature>
<feature type="repeat" description="LDL-receptor class B" evidence="15">
    <location>
        <begin position="1622"/>
        <end position="1665"/>
    </location>
</feature>
<feature type="disulfide bond" evidence="14">
    <location>
        <begin position="1967"/>
        <end position="1979"/>
    </location>
</feature>
<accession>A0AA38I266</accession>
<comment type="caution">
    <text evidence="17">The sequence shown here is derived from an EMBL/GenBank/DDBJ whole genome shotgun (WGS) entry which is preliminary data.</text>
</comment>
<evidence type="ECO:0000256" key="9">
    <source>
        <dbReference type="ARBA" id="ARBA00023136"/>
    </source>
</evidence>
<feature type="disulfide bond" evidence="14">
    <location>
        <begin position="1863"/>
        <end position="1878"/>
    </location>
</feature>
<feature type="disulfide bond" evidence="14">
    <location>
        <begin position="964"/>
        <end position="982"/>
    </location>
</feature>
<dbReference type="SUPFAM" id="SSF63825">
    <property type="entry name" value="YWTD domain"/>
    <property type="match status" value="4"/>
</dbReference>
<feature type="disulfide bond" evidence="14">
    <location>
        <begin position="1934"/>
        <end position="1952"/>
    </location>
</feature>
<dbReference type="InterPro" id="IPR011042">
    <property type="entry name" value="6-blade_b-propeller_TolB-like"/>
</dbReference>
<proteinExistence type="inferred from homology"/>
<dbReference type="InterPro" id="IPR000742">
    <property type="entry name" value="EGF"/>
</dbReference>
<dbReference type="PANTHER" id="PTHR22722">
    <property type="entry name" value="LOW-DENSITY LIPOPROTEIN RECEPTOR-RELATED PROTEIN 2-RELATED"/>
    <property type="match status" value="1"/>
</dbReference>
<evidence type="ECO:0000256" key="12">
    <source>
        <dbReference type="ARBA" id="ARBA00023180"/>
    </source>
</evidence>
<feature type="repeat" description="LDL-receptor class B" evidence="15">
    <location>
        <begin position="821"/>
        <end position="863"/>
    </location>
</feature>
<dbReference type="FunFam" id="2.120.10.30:FF:000241">
    <property type="entry name" value="Low-density lipoprotein receptor-related protein 6"/>
    <property type="match status" value="2"/>
</dbReference>
<dbReference type="GO" id="GO:0005509">
    <property type="term" value="F:calcium ion binding"/>
    <property type="evidence" value="ECO:0007669"/>
    <property type="project" value="InterPro"/>
</dbReference>
<dbReference type="Pfam" id="PF00057">
    <property type="entry name" value="Ldl_recept_a"/>
    <property type="match status" value="17"/>
</dbReference>
<dbReference type="InterPro" id="IPR036055">
    <property type="entry name" value="LDL_receptor-like_sf"/>
</dbReference>
<feature type="disulfide bond" evidence="14">
    <location>
        <begin position="1099"/>
        <end position="1114"/>
    </location>
</feature>
<feature type="disulfide bond" evidence="14">
    <location>
        <begin position="2029"/>
        <end position="2044"/>
    </location>
</feature>
<evidence type="ECO:0000256" key="7">
    <source>
        <dbReference type="ARBA" id="ARBA00022737"/>
    </source>
</evidence>
<evidence type="ECO:0000256" key="11">
    <source>
        <dbReference type="ARBA" id="ARBA00023170"/>
    </source>
</evidence>
<evidence type="ECO:0000256" key="10">
    <source>
        <dbReference type="ARBA" id="ARBA00023157"/>
    </source>
</evidence>
<evidence type="ECO:0000313" key="18">
    <source>
        <dbReference type="Proteomes" id="UP001168821"/>
    </source>
</evidence>
<keyword evidence="18" id="KW-1185">Reference proteome</keyword>
<feature type="disulfide bond" evidence="14">
    <location>
        <begin position="1974"/>
        <end position="1992"/>
    </location>
</feature>
<evidence type="ECO:0000259" key="16">
    <source>
        <dbReference type="PROSITE" id="PS50026"/>
    </source>
</evidence>
<dbReference type="PROSITE" id="PS01186">
    <property type="entry name" value="EGF_2"/>
    <property type="match status" value="1"/>
</dbReference>
<feature type="disulfide bond" evidence="14">
    <location>
        <begin position="1907"/>
        <end position="1922"/>
    </location>
</feature>
<evidence type="ECO:0000256" key="2">
    <source>
        <dbReference type="ARBA" id="ARBA00009939"/>
    </source>
</evidence>
<keyword evidence="6" id="KW-0732">Signal</keyword>
<dbReference type="PROSITE" id="PS50026">
    <property type="entry name" value="EGF_3"/>
    <property type="match status" value="1"/>
</dbReference>
<feature type="disulfide bond" evidence="14">
    <location>
        <begin position="1005"/>
        <end position="1023"/>
    </location>
</feature>
<dbReference type="InterPro" id="IPR000152">
    <property type="entry name" value="EGF-type_Asp/Asn_hydroxyl_site"/>
</dbReference>
<keyword evidence="7" id="KW-0677">Repeat</keyword>
<feature type="disulfide bond" evidence="14">
    <location>
        <begin position="1054"/>
        <end position="1069"/>
    </location>
</feature>
<dbReference type="Proteomes" id="UP001168821">
    <property type="component" value="Unassembled WGS sequence"/>
</dbReference>